<organism evidence="1 2">
    <name type="scientific">Aequorivita sublithincola (strain DSM 14238 / LMG 21431 / ACAM 643 / 9-3)</name>
    <dbReference type="NCBI Taxonomy" id="746697"/>
    <lineage>
        <taxon>Bacteria</taxon>
        <taxon>Pseudomonadati</taxon>
        <taxon>Bacteroidota</taxon>
        <taxon>Flavobacteriia</taxon>
        <taxon>Flavobacteriales</taxon>
        <taxon>Flavobacteriaceae</taxon>
        <taxon>Aequorivita</taxon>
    </lineage>
</organism>
<dbReference type="KEGG" id="asl:Aeqsu_2113"/>
<dbReference type="HOGENOM" id="CLU_656626_0_0_10"/>
<evidence type="ECO:0000313" key="1">
    <source>
        <dbReference type="EMBL" id="AFL81575.1"/>
    </source>
</evidence>
<dbReference type="PROSITE" id="PS51257">
    <property type="entry name" value="PROKAR_LIPOPROTEIN"/>
    <property type="match status" value="1"/>
</dbReference>
<dbReference type="PATRIC" id="fig|746697.3.peg.2151"/>
<gene>
    <name evidence="1" type="ordered locus">Aeqsu_2113</name>
</gene>
<name>I3YX57_AEQSU</name>
<dbReference type="STRING" id="746697.Aeqsu_2113"/>
<sequence>MTFLKLIFTIFLSVVILVSCKTETKKKAITSEIETTAETVTLLENPTSGNSALPRLFGTENQLFMSWVETKDSISVLYFSTFEEGKWTKPYEVNSGSDWFINWADFPAIAENNGNIIITYLQKSANGKYTYDAKINLFSAETQTWKKNILLHNDGTASEHGFVSIVPQGKSSFYAIWLDGRNTKAEAGGHGNHGAGAMSLRGRLVHADGTMQPDLELDNRVCDCCQTAMTSIENAPLLVYRNRTGSEVRDISRIGLFDDSFSESQPIFNDNWEIPGCPVNGPSIASYKNNAVVAWFTAVNDNPKVQLAFSKDKGKTFAAPIQVNTYKTLGRVDVVMISENTAIVSWMENLGEDTLIQVMRISADGTEGFPVTISKTSFERASGFPQLEIAGNTLYAAWTMVDGKKKSIETASISIPNL</sequence>
<dbReference type="InterPro" id="IPR036278">
    <property type="entry name" value="Sialidase_sf"/>
</dbReference>
<dbReference type="Proteomes" id="UP000006049">
    <property type="component" value="Chromosome"/>
</dbReference>
<proteinExistence type="predicted"/>
<dbReference type="AlphaFoldDB" id="I3YX57"/>
<evidence type="ECO:0008006" key="3">
    <source>
        <dbReference type="Google" id="ProtNLM"/>
    </source>
</evidence>
<dbReference type="OrthoDB" id="9764969at2"/>
<evidence type="ECO:0000313" key="2">
    <source>
        <dbReference type="Proteomes" id="UP000006049"/>
    </source>
</evidence>
<dbReference type="EMBL" id="CP003280">
    <property type="protein sequence ID" value="AFL81575.1"/>
    <property type="molecule type" value="Genomic_DNA"/>
</dbReference>
<dbReference type="RefSeq" id="WP_014782828.1">
    <property type="nucleotide sequence ID" value="NC_018013.1"/>
</dbReference>
<keyword evidence="2" id="KW-1185">Reference proteome</keyword>
<reference evidence="1 2" key="1">
    <citation type="submission" date="2012-06" db="EMBL/GenBank/DDBJ databases">
        <title>The complete genome of Aequorivita sublithincola DSM 14238.</title>
        <authorList>
            <consortium name="US DOE Joint Genome Institute (JGI-PGF)"/>
            <person name="Lucas S."/>
            <person name="Copeland A."/>
            <person name="Lapidus A."/>
            <person name="Goodwin L."/>
            <person name="Pitluck S."/>
            <person name="Peters L."/>
            <person name="Munk A.C.C."/>
            <person name="Kyrpides N."/>
            <person name="Mavromatis K."/>
            <person name="Pagani I."/>
            <person name="Ivanova N."/>
            <person name="Ovchinnikova G."/>
            <person name="Zeytun A."/>
            <person name="Detter J.C."/>
            <person name="Han C."/>
            <person name="Land M."/>
            <person name="Hauser L."/>
            <person name="Markowitz V."/>
            <person name="Cheng J.-F."/>
            <person name="Hugenholtz P."/>
            <person name="Woyke T."/>
            <person name="Wu D."/>
            <person name="Tindall B."/>
            <person name="Faehnrich R."/>
            <person name="Brambilla E."/>
            <person name="Klenk H.-P."/>
            <person name="Eisen J.A."/>
        </authorList>
    </citation>
    <scope>NUCLEOTIDE SEQUENCE [LARGE SCALE GENOMIC DNA]</scope>
    <source>
        <strain evidence="2">DSM 14238 / LMG 21431 / ACAM 643 / 9-3</strain>
    </source>
</reference>
<dbReference type="eggNOG" id="COG4409">
    <property type="taxonomic scope" value="Bacteria"/>
</dbReference>
<accession>I3YX57</accession>
<protein>
    <recommendedName>
        <fullName evidence="3">BNR/Asp-box repeat protein</fullName>
    </recommendedName>
</protein>
<dbReference type="SUPFAM" id="SSF50939">
    <property type="entry name" value="Sialidases"/>
    <property type="match status" value="1"/>
</dbReference>